<dbReference type="HOGENOM" id="CLU_1811507_0_0_2"/>
<feature type="transmembrane region" description="Helical" evidence="1">
    <location>
        <begin position="51"/>
        <end position="77"/>
    </location>
</feature>
<feature type="transmembrane region" description="Helical" evidence="1">
    <location>
        <begin position="97"/>
        <end position="124"/>
    </location>
</feature>
<dbReference type="EMBL" id="AOIE01000010">
    <property type="protein sequence ID" value="ELY80667.1"/>
    <property type="molecule type" value="Genomic_DNA"/>
</dbReference>
<proteinExistence type="predicted"/>
<evidence type="ECO:0000313" key="5">
    <source>
        <dbReference type="Proteomes" id="UP000011593"/>
    </source>
</evidence>
<keyword evidence="1" id="KW-1133">Transmembrane helix</keyword>
<gene>
    <name evidence="2" type="ordered locus">Natpe_1037</name>
    <name evidence="3" type="ORF">C488_02725</name>
</gene>
<protein>
    <submittedName>
        <fullName evidence="2">Uncharacterized protein</fullName>
    </submittedName>
</protein>
<dbReference type="eggNOG" id="arCOG09311">
    <property type="taxonomic scope" value="Archaea"/>
</dbReference>
<reference evidence="2" key="2">
    <citation type="submission" date="2012-02" db="EMBL/GenBank/DDBJ databases">
        <title>Complete sequence of chromosome of Natrinema pellirubrum DSM 15624.</title>
        <authorList>
            <consortium name="US DOE Joint Genome Institute"/>
            <person name="Lucas S."/>
            <person name="Han J."/>
            <person name="Lapidus A."/>
            <person name="Cheng J.-F."/>
            <person name="Goodwin L."/>
            <person name="Pitluck S."/>
            <person name="Peters L."/>
            <person name="Teshima H."/>
            <person name="Detter J.C."/>
            <person name="Han C."/>
            <person name="Tapia R."/>
            <person name="Land M."/>
            <person name="Hauser L."/>
            <person name="Kyrpides N."/>
            <person name="Ivanova N."/>
            <person name="Pagani I."/>
            <person name="Sproer C."/>
            <person name="Anderson I."/>
            <person name="Woyke T."/>
        </authorList>
    </citation>
    <scope>NUCLEOTIDE SEQUENCE</scope>
    <source>
        <strain evidence="2">DSM 15624</strain>
    </source>
</reference>
<keyword evidence="1" id="KW-0812">Transmembrane</keyword>
<sequence length="142" mass="15206">MSSASEFAPADPVWRYGVYLFPIAPLLTLISTAALRFFVVAADREALGAGLVSFAVTVLAGWLSFLFAAVVAVALLMDALALRDRPGWNPNPWLVGALGLVHVAGAELAVAYLFSVPAIGYYVYRRRQRLHGSEGRGRAGTL</sequence>
<dbReference type="PATRIC" id="fig|797303.5.peg.568"/>
<dbReference type="OrthoDB" id="313554at2157"/>
<dbReference type="EMBL" id="CP003372">
    <property type="protein sequence ID" value="AGB30949.1"/>
    <property type="molecule type" value="Genomic_DNA"/>
</dbReference>
<keyword evidence="5" id="KW-1185">Reference proteome</keyword>
<dbReference type="KEGG" id="npe:Natpe_1037"/>
<evidence type="ECO:0000313" key="3">
    <source>
        <dbReference type="EMBL" id="ELY80667.1"/>
    </source>
</evidence>
<dbReference type="AlphaFoldDB" id="L0JI24"/>
<evidence type="ECO:0000313" key="4">
    <source>
        <dbReference type="Proteomes" id="UP000010843"/>
    </source>
</evidence>
<dbReference type="GeneID" id="14334200"/>
<dbReference type="Proteomes" id="UP000010843">
    <property type="component" value="Chromosome"/>
</dbReference>
<keyword evidence="1" id="KW-0472">Membrane</keyword>
<reference evidence="3 5" key="3">
    <citation type="journal article" date="2014" name="PLoS Genet.">
        <title>Phylogenetically driven sequencing of extremely halophilic archaea reveals strategies for static and dynamic osmo-response.</title>
        <authorList>
            <person name="Becker E.A."/>
            <person name="Seitzer P.M."/>
            <person name="Tritt A."/>
            <person name="Larsen D."/>
            <person name="Krusor M."/>
            <person name="Yao A.I."/>
            <person name="Wu D."/>
            <person name="Madern D."/>
            <person name="Eisen J.A."/>
            <person name="Darling A.E."/>
            <person name="Facciotti M.T."/>
        </authorList>
    </citation>
    <scope>NUCLEOTIDE SEQUENCE [LARGE SCALE GENOMIC DNA]</scope>
    <source>
        <strain evidence="3 5">DSM 15624</strain>
    </source>
</reference>
<dbReference type="RefSeq" id="WP_006179851.1">
    <property type="nucleotide sequence ID" value="NC_019962.1"/>
</dbReference>
<dbReference type="STRING" id="797303.Natpe_1037"/>
<evidence type="ECO:0000313" key="2">
    <source>
        <dbReference type="EMBL" id="AGB30949.1"/>
    </source>
</evidence>
<accession>L0JI24</accession>
<name>L0JI24_NATP1</name>
<evidence type="ECO:0000256" key="1">
    <source>
        <dbReference type="SAM" id="Phobius"/>
    </source>
</evidence>
<organism evidence="2 4">
    <name type="scientific">Natrinema pellirubrum (strain DSM 15624 / CIP 106293 / JCM 10476 / NCIMB 786 / 157)</name>
    <dbReference type="NCBI Taxonomy" id="797303"/>
    <lineage>
        <taxon>Archaea</taxon>
        <taxon>Methanobacteriati</taxon>
        <taxon>Methanobacteriota</taxon>
        <taxon>Stenosarchaea group</taxon>
        <taxon>Halobacteria</taxon>
        <taxon>Halobacteriales</taxon>
        <taxon>Natrialbaceae</taxon>
        <taxon>Natrinema</taxon>
    </lineage>
</organism>
<reference evidence="4" key="1">
    <citation type="submission" date="2012-02" db="EMBL/GenBank/DDBJ databases">
        <title>Complete sequence of chromosome of Natrinema pellirubrum DSM 15624.</title>
        <authorList>
            <person name="Lucas S."/>
            <person name="Han J."/>
            <person name="Lapidus A."/>
            <person name="Cheng J.-F."/>
            <person name="Goodwin L."/>
            <person name="Pitluck S."/>
            <person name="Peters L."/>
            <person name="Teshima H."/>
            <person name="Detter J.C."/>
            <person name="Han C."/>
            <person name="Tapia R."/>
            <person name="Land M."/>
            <person name="Hauser L."/>
            <person name="Kyrpides N."/>
            <person name="Ivanova N."/>
            <person name="Pagani I."/>
            <person name="Sproer C."/>
            <person name="Anderson I."/>
            <person name="Woyke T."/>
        </authorList>
    </citation>
    <scope>NUCLEOTIDE SEQUENCE [LARGE SCALE GENOMIC DNA]</scope>
    <source>
        <strain evidence="4">DSM 15624 / JCM 10476 / NCIMB 786</strain>
    </source>
</reference>
<dbReference type="Proteomes" id="UP000011593">
    <property type="component" value="Unassembled WGS sequence"/>
</dbReference>
<feature type="transmembrane region" description="Helical" evidence="1">
    <location>
        <begin position="16"/>
        <end position="39"/>
    </location>
</feature>